<dbReference type="Gene3D" id="3.30.160.60">
    <property type="entry name" value="Classic Zinc Finger"/>
    <property type="match status" value="1"/>
</dbReference>
<protein>
    <recommendedName>
        <fullName evidence="8">C2H2-type domain-containing protein</fullName>
    </recommendedName>
</protein>
<dbReference type="PANTHER" id="PTHR45988">
    <property type="entry name" value="C2H2 TYPE ZINC FINGER TRANSCRIPTION FACTOR FAMILY-RELATED"/>
    <property type="match status" value="1"/>
</dbReference>
<dbReference type="GO" id="GO:0008270">
    <property type="term" value="F:zinc ion binding"/>
    <property type="evidence" value="ECO:0007669"/>
    <property type="project" value="UniProtKB-KW"/>
</dbReference>
<keyword evidence="6" id="KW-0804">Transcription</keyword>
<dbReference type="EMBL" id="OIVN01001341">
    <property type="protein sequence ID" value="SPC92892.1"/>
    <property type="molecule type" value="Genomic_DNA"/>
</dbReference>
<dbReference type="InterPro" id="IPR036236">
    <property type="entry name" value="Znf_C2H2_sf"/>
</dbReference>
<dbReference type="PROSITE" id="PS50157">
    <property type="entry name" value="ZINC_FINGER_C2H2_2"/>
    <property type="match status" value="2"/>
</dbReference>
<evidence type="ECO:0000313" key="9">
    <source>
        <dbReference type="EMBL" id="SPC92892.1"/>
    </source>
</evidence>
<evidence type="ECO:0000256" key="3">
    <source>
        <dbReference type="ARBA" id="ARBA00022771"/>
    </source>
</evidence>
<dbReference type="GO" id="GO:0003700">
    <property type="term" value="F:DNA-binding transcription factor activity"/>
    <property type="evidence" value="ECO:0007669"/>
    <property type="project" value="InterPro"/>
</dbReference>
<organism evidence="9">
    <name type="scientific">Fagus sylvatica</name>
    <name type="common">Beechnut</name>
    <dbReference type="NCBI Taxonomy" id="28930"/>
    <lineage>
        <taxon>Eukaryota</taxon>
        <taxon>Viridiplantae</taxon>
        <taxon>Streptophyta</taxon>
        <taxon>Embryophyta</taxon>
        <taxon>Tracheophyta</taxon>
        <taxon>Spermatophyta</taxon>
        <taxon>Magnoliopsida</taxon>
        <taxon>eudicotyledons</taxon>
        <taxon>Gunneridae</taxon>
        <taxon>Pentapetalae</taxon>
        <taxon>rosids</taxon>
        <taxon>fabids</taxon>
        <taxon>Fagales</taxon>
        <taxon>Fagaceae</taxon>
        <taxon>Fagus</taxon>
    </lineage>
</organism>
<evidence type="ECO:0000256" key="2">
    <source>
        <dbReference type="ARBA" id="ARBA00022737"/>
    </source>
</evidence>
<dbReference type="PANTHER" id="PTHR45988:SF92">
    <property type="entry name" value="C2H2 TYPE ZINC FINGER TRANSCRIPTION FACTOR FAMILY-RELATED"/>
    <property type="match status" value="1"/>
</dbReference>
<accession>A0A2N9G003</accession>
<evidence type="ECO:0000256" key="6">
    <source>
        <dbReference type="ARBA" id="ARBA00023163"/>
    </source>
</evidence>
<keyword evidence="2" id="KW-0677">Repeat</keyword>
<reference evidence="9" key="1">
    <citation type="submission" date="2018-02" db="EMBL/GenBank/DDBJ databases">
        <authorList>
            <person name="Cohen D.B."/>
            <person name="Kent A.D."/>
        </authorList>
    </citation>
    <scope>NUCLEOTIDE SEQUENCE</scope>
</reference>
<keyword evidence="1" id="KW-0479">Metal-binding</keyword>
<proteinExistence type="predicted"/>
<feature type="domain" description="C2H2-type" evidence="8">
    <location>
        <begin position="181"/>
        <end position="208"/>
    </location>
</feature>
<evidence type="ECO:0000256" key="5">
    <source>
        <dbReference type="ARBA" id="ARBA00023015"/>
    </source>
</evidence>
<evidence type="ECO:0000256" key="4">
    <source>
        <dbReference type="ARBA" id="ARBA00022833"/>
    </source>
</evidence>
<dbReference type="Pfam" id="PF13912">
    <property type="entry name" value="zf-C2H2_6"/>
    <property type="match status" value="3"/>
</dbReference>
<evidence type="ECO:0000256" key="1">
    <source>
        <dbReference type="ARBA" id="ARBA00022723"/>
    </source>
</evidence>
<keyword evidence="3 7" id="KW-0863">Zinc-finger</keyword>
<dbReference type="SMART" id="SM00355">
    <property type="entry name" value="ZnF_C2H2"/>
    <property type="match status" value="2"/>
</dbReference>
<feature type="domain" description="C2H2-type" evidence="8">
    <location>
        <begin position="243"/>
        <end position="265"/>
    </location>
</feature>
<dbReference type="InterPro" id="IPR044653">
    <property type="entry name" value="AZF1/2/3-like"/>
</dbReference>
<gene>
    <name evidence="9" type="ORF">FSB_LOCUS20774</name>
</gene>
<dbReference type="AlphaFoldDB" id="A0A2N9G003"/>
<dbReference type="SUPFAM" id="SSF57667">
    <property type="entry name" value="beta-beta-alpha zinc fingers"/>
    <property type="match status" value="1"/>
</dbReference>
<dbReference type="PROSITE" id="PS00028">
    <property type="entry name" value="ZINC_FINGER_C2H2_1"/>
    <property type="match status" value="2"/>
</dbReference>
<sequence length="319" mass="36533">MENYYTVDLKGTMSNRLRTMDCKSSRQFSSGQALGGHMRIHSKMKKLEDIVDVTSSSSEKCVDYGTIGTEHQSDEVILAAYNLMCLSQGCHDLLDSQKDVNETRQKDENEYGVSEHVIQWKRMRKESQLKNKRVRQVKYNIETTDTMLAEQKMKMIWKPKVRAFKSRSQIQKKIFKGSKVFNCKTCGKIFPTFQALGGHRSSHCKSKNTQAIELSYATEGKKYATSSFQFKGKIEFQEDASLHQCNICYKTFPTPKDLGDHKRRHWTGGSTEIELSEVESEDSQTTVGSIEPLLLEEKASKTDRKVLDFDLNDLCTIDE</sequence>
<dbReference type="GO" id="GO:0005634">
    <property type="term" value="C:nucleus"/>
    <property type="evidence" value="ECO:0007669"/>
    <property type="project" value="TreeGrafter"/>
</dbReference>
<keyword evidence="5" id="KW-0805">Transcription regulation</keyword>
<dbReference type="InterPro" id="IPR013087">
    <property type="entry name" value="Znf_C2H2_type"/>
</dbReference>
<keyword evidence="4" id="KW-0862">Zinc</keyword>
<dbReference type="GO" id="GO:0000976">
    <property type="term" value="F:transcription cis-regulatory region binding"/>
    <property type="evidence" value="ECO:0007669"/>
    <property type="project" value="TreeGrafter"/>
</dbReference>
<evidence type="ECO:0000259" key="8">
    <source>
        <dbReference type="PROSITE" id="PS50157"/>
    </source>
</evidence>
<evidence type="ECO:0000256" key="7">
    <source>
        <dbReference type="PROSITE-ProRule" id="PRU00042"/>
    </source>
</evidence>
<name>A0A2N9G003_FAGSY</name>